<keyword evidence="1" id="KW-0880">Kelch repeat</keyword>
<comment type="caution">
    <text evidence="3">The sequence shown here is derived from an EMBL/GenBank/DDBJ whole genome shotgun (WGS) entry which is preliminary data.</text>
</comment>
<dbReference type="PANTHER" id="PTHR46228:SF2">
    <property type="entry name" value="KELCH REPEAT PROTEIN (AFU_ORTHOLOGUE AFUA_4G14350)"/>
    <property type="match status" value="1"/>
</dbReference>
<sequence length="376" mass="42063">MNWSRWSGSQKSPSRTSWTSILLAHCLCATFLTQHHLFALAQTFTPIVVSGPAYARTITKLYVVGGAQSIVPDVRISQFMYLDLLVPFTSTAPAWTQLADGPQQSNFPAAFSSDEKVLYVFHIPGTNSPWQYSIADHTWQEVTATKFGNANWEGIGAVTDPRSGLIHLAGGYDDINAKATSLKIITSFDPVSQTIDTQSLPPPDKVFPIRWYYGNVWSRNRSSIIYWGGVNRDSRVPVAPVENGVTEFVPELMNWYTMYIQGVAPAVRADHCMAANEDGTKIAIYGGRLRNNTIVGELWILNIITYTWTQAASGPPRTHSACTIAGDQFLIWGGRADLEGLAPSEMLIYNIVKAEYNYCTLADQNAYRWRRHWIWR</sequence>
<reference evidence="3 4" key="1">
    <citation type="journal article" date="2020" name="Fungal Divers.">
        <title>Resolving the Mortierellaceae phylogeny through synthesis of multi-gene phylogenetics and phylogenomics.</title>
        <authorList>
            <person name="Vandepol N."/>
            <person name="Liber J."/>
            <person name="Desiro A."/>
            <person name="Na H."/>
            <person name="Kennedy M."/>
            <person name="Barry K."/>
            <person name="Grigoriev I.V."/>
            <person name="Miller A.N."/>
            <person name="O'Donnell K."/>
            <person name="Stajich J.E."/>
            <person name="Bonito G."/>
        </authorList>
    </citation>
    <scope>NUCLEOTIDE SEQUENCE [LARGE SCALE GENOMIC DNA]</scope>
    <source>
        <strain evidence="3 4">AD045</strain>
    </source>
</reference>
<organism evidence="3 4">
    <name type="scientific">Linnemannia gamsii</name>
    <dbReference type="NCBI Taxonomy" id="64522"/>
    <lineage>
        <taxon>Eukaryota</taxon>
        <taxon>Fungi</taxon>
        <taxon>Fungi incertae sedis</taxon>
        <taxon>Mucoromycota</taxon>
        <taxon>Mortierellomycotina</taxon>
        <taxon>Mortierellomycetes</taxon>
        <taxon>Mortierellales</taxon>
        <taxon>Mortierellaceae</taxon>
        <taxon>Linnemannia</taxon>
    </lineage>
</organism>
<dbReference type="InterPro" id="IPR015915">
    <property type="entry name" value="Kelch-typ_b-propeller"/>
</dbReference>
<evidence type="ECO:0000313" key="3">
    <source>
        <dbReference type="EMBL" id="KAG0289821.1"/>
    </source>
</evidence>
<dbReference type="Proteomes" id="UP001194696">
    <property type="component" value="Unassembled WGS sequence"/>
</dbReference>
<evidence type="ECO:0000313" key="4">
    <source>
        <dbReference type="Proteomes" id="UP001194696"/>
    </source>
</evidence>
<dbReference type="Pfam" id="PF24681">
    <property type="entry name" value="Kelch_KLHDC2_KLHL20_DRC7"/>
    <property type="match status" value="1"/>
</dbReference>
<dbReference type="SUPFAM" id="SSF117281">
    <property type="entry name" value="Kelch motif"/>
    <property type="match status" value="1"/>
</dbReference>
<dbReference type="PANTHER" id="PTHR46228">
    <property type="entry name" value="KELCH DOMAIN-CONTAINING PROTEIN"/>
    <property type="match status" value="1"/>
</dbReference>
<evidence type="ECO:0008006" key="5">
    <source>
        <dbReference type="Google" id="ProtNLM"/>
    </source>
</evidence>
<evidence type="ECO:0000256" key="2">
    <source>
        <dbReference type="ARBA" id="ARBA00022737"/>
    </source>
</evidence>
<name>A0ABQ7K467_9FUNG</name>
<dbReference type="Gene3D" id="2.120.10.80">
    <property type="entry name" value="Kelch-type beta propeller"/>
    <property type="match status" value="2"/>
</dbReference>
<evidence type="ECO:0000256" key="1">
    <source>
        <dbReference type="ARBA" id="ARBA00022441"/>
    </source>
</evidence>
<protein>
    <recommendedName>
        <fullName evidence="5">Galactose oxidase</fullName>
    </recommendedName>
</protein>
<accession>A0ABQ7K467</accession>
<keyword evidence="4" id="KW-1185">Reference proteome</keyword>
<gene>
    <name evidence="3" type="ORF">BGZ96_006690</name>
</gene>
<keyword evidence="2" id="KW-0677">Repeat</keyword>
<proteinExistence type="predicted"/>
<dbReference type="EMBL" id="JAAAIM010000326">
    <property type="protein sequence ID" value="KAG0289821.1"/>
    <property type="molecule type" value="Genomic_DNA"/>
</dbReference>